<name>A0AAW9SMU7_9RHOB</name>
<dbReference type="InterPro" id="IPR020518">
    <property type="entry name" value="Tscrpt_reg_PrtN"/>
</dbReference>
<dbReference type="AlphaFoldDB" id="A0AAW9SMU7"/>
<organism evidence="1 2">
    <name type="scientific">Ponticoccus litoralis</name>
    <dbReference type="NCBI Taxonomy" id="422297"/>
    <lineage>
        <taxon>Bacteria</taxon>
        <taxon>Pseudomonadati</taxon>
        <taxon>Pseudomonadota</taxon>
        <taxon>Alphaproteobacteria</taxon>
        <taxon>Rhodobacterales</taxon>
        <taxon>Roseobacteraceae</taxon>
        <taxon>Ponticoccus</taxon>
    </lineage>
</organism>
<protein>
    <submittedName>
        <fullName evidence="1">Pyocin activator PrtN family protein</fullName>
    </submittedName>
</protein>
<comment type="caution">
    <text evidence="1">The sequence shown here is derived from an EMBL/GenBank/DDBJ whole genome shotgun (WGS) entry which is preliminary data.</text>
</comment>
<reference evidence="1 2" key="1">
    <citation type="submission" date="2024-05" db="EMBL/GenBank/DDBJ databases">
        <title>Genome sequence of Ponticoccus litoralis KCCM 90028.</title>
        <authorList>
            <person name="Kim J.M."/>
            <person name="Lee J.K."/>
            <person name="Choi B.J."/>
            <person name="Bayburt H."/>
            <person name="Baek J.H."/>
            <person name="Jeon C.O."/>
        </authorList>
    </citation>
    <scope>NUCLEOTIDE SEQUENCE [LARGE SCALE GENOMIC DNA]</scope>
    <source>
        <strain evidence="1 2">KCCM 90028</strain>
    </source>
</reference>
<accession>A0AAW9SMU7</accession>
<dbReference type="RefSeq" id="WP_347167186.1">
    <property type="nucleotide sequence ID" value="NZ_JBDNCH010000002.1"/>
</dbReference>
<evidence type="ECO:0000313" key="2">
    <source>
        <dbReference type="Proteomes" id="UP001428774"/>
    </source>
</evidence>
<keyword evidence="2" id="KW-1185">Reference proteome</keyword>
<sequence length="88" mass="10234">MQNETAAALYQEFGRLVVPVDDVRTSYFSEYGWDTFRRKLFSGALKLPCLQLTEGQKAKLYVDVRDLADYLDARRDAARRDLRRKSVV</sequence>
<proteinExistence type="predicted"/>
<dbReference type="GO" id="GO:0006355">
    <property type="term" value="P:regulation of DNA-templated transcription"/>
    <property type="evidence" value="ECO:0007669"/>
    <property type="project" value="InterPro"/>
</dbReference>
<gene>
    <name evidence="1" type="ORF">ABFB10_15465</name>
</gene>
<dbReference type="Pfam" id="PF11112">
    <property type="entry name" value="PyocinActivator"/>
    <property type="match status" value="1"/>
</dbReference>
<evidence type="ECO:0000313" key="1">
    <source>
        <dbReference type="EMBL" id="MEN9062188.1"/>
    </source>
</evidence>
<dbReference type="EMBL" id="JBDNCH010000002">
    <property type="protein sequence ID" value="MEN9062188.1"/>
    <property type="molecule type" value="Genomic_DNA"/>
</dbReference>
<dbReference type="Proteomes" id="UP001428774">
    <property type="component" value="Unassembled WGS sequence"/>
</dbReference>